<keyword evidence="2" id="KW-1185">Reference proteome</keyword>
<evidence type="ECO:0000313" key="1">
    <source>
        <dbReference type="EMBL" id="AFM05274.1"/>
    </source>
</evidence>
<accession>I4AMT9</accession>
<proteinExistence type="predicted"/>
<name>I4AMT9_BERLS</name>
<organism evidence="1 2">
    <name type="scientific">Bernardetia litoralis (strain ATCC 23117 / DSM 6794 / NBRC 15988 / NCIMB 1366 / Fx l1 / Sio-4)</name>
    <name type="common">Flexibacter litoralis</name>
    <dbReference type="NCBI Taxonomy" id="880071"/>
    <lineage>
        <taxon>Bacteria</taxon>
        <taxon>Pseudomonadati</taxon>
        <taxon>Bacteroidota</taxon>
        <taxon>Cytophagia</taxon>
        <taxon>Cytophagales</taxon>
        <taxon>Bernardetiaceae</taxon>
        <taxon>Bernardetia</taxon>
    </lineage>
</organism>
<dbReference type="EMBL" id="CP003345">
    <property type="protein sequence ID" value="AFM05274.1"/>
    <property type="molecule type" value="Genomic_DNA"/>
</dbReference>
<dbReference type="AlphaFoldDB" id="I4AMT9"/>
<dbReference type="Proteomes" id="UP000006054">
    <property type="component" value="Chromosome"/>
</dbReference>
<protein>
    <submittedName>
        <fullName evidence="1">Uncharacterized protein</fullName>
    </submittedName>
</protein>
<dbReference type="STRING" id="880071.Fleli_2925"/>
<gene>
    <name evidence="1" type="ordered locus">Fleli_2925</name>
</gene>
<sequence precursor="true">MKLVKISILILVSIIVCDYALAQSESKFIYPFPKNIKTIKGIEYYILKDSIMDKKPMTEMQFDKRGNMIKNENFPNQYSEENTYDSLDRLILKKVNSEFPYKEIINYPSENQEIRNYYNSSSSYRQEKTERIVNKKGQVTTMKIHYSTFNLSDSLSQRNTVQTDYVYDRKGNITEQTMYDLPSRKITQKMFSKYRKNKLKSLILCTKDFSDNENRQTGEYLYFKKGDFKGKIKQSVFRGSGINQFDVVDYTYNNVSDSVMSITVDYTSNDYNQLEKTFYDNNKLIRIETYLKSKNDNEPSKLTSYIEYEYFFYQE</sequence>
<reference evidence="2" key="1">
    <citation type="submission" date="2012-06" db="EMBL/GenBank/DDBJ databases">
        <title>The complete genome of Flexibacter litoralis DSM 6794.</title>
        <authorList>
            <person name="Lucas S."/>
            <person name="Copeland A."/>
            <person name="Lapidus A."/>
            <person name="Glavina del Rio T."/>
            <person name="Dalin E."/>
            <person name="Tice H."/>
            <person name="Bruce D."/>
            <person name="Goodwin L."/>
            <person name="Pitluck S."/>
            <person name="Peters L."/>
            <person name="Ovchinnikova G."/>
            <person name="Lu M."/>
            <person name="Kyrpides N."/>
            <person name="Mavromatis K."/>
            <person name="Ivanova N."/>
            <person name="Brettin T."/>
            <person name="Detter J.C."/>
            <person name="Han C."/>
            <person name="Larimer F."/>
            <person name="Land M."/>
            <person name="Hauser L."/>
            <person name="Markowitz V."/>
            <person name="Cheng J.-F."/>
            <person name="Hugenholtz P."/>
            <person name="Woyke T."/>
            <person name="Wu D."/>
            <person name="Spring S."/>
            <person name="Lang E."/>
            <person name="Kopitz M."/>
            <person name="Brambilla E."/>
            <person name="Klenk H.-P."/>
            <person name="Eisen J.A."/>
        </authorList>
    </citation>
    <scope>NUCLEOTIDE SEQUENCE [LARGE SCALE GENOMIC DNA]</scope>
    <source>
        <strain evidence="2">ATCC 23117 / DSM 6794 / NBRC 15988 / NCIMB 1366 / Sio-4</strain>
    </source>
</reference>
<dbReference type="KEGG" id="fli:Fleli_2925"/>
<evidence type="ECO:0000313" key="2">
    <source>
        <dbReference type="Proteomes" id="UP000006054"/>
    </source>
</evidence>
<dbReference type="HOGENOM" id="CLU_882103_0_0_10"/>
<dbReference type="RefSeq" id="WP_014798708.1">
    <property type="nucleotide sequence ID" value="NC_018018.1"/>
</dbReference>